<evidence type="ECO:0000259" key="16">
    <source>
        <dbReference type="Pfam" id="PF00593"/>
    </source>
</evidence>
<evidence type="ECO:0000256" key="8">
    <source>
        <dbReference type="ARBA" id="ARBA00023065"/>
    </source>
</evidence>
<evidence type="ECO:0000256" key="13">
    <source>
        <dbReference type="PROSITE-ProRule" id="PRU10144"/>
    </source>
</evidence>
<dbReference type="PROSITE" id="PS01156">
    <property type="entry name" value="TONB_DEPENDENT_REC_2"/>
    <property type="match status" value="1"/>
</dbReference>
<dbReference type="GO" id="GO:0006826">
    <property type="term" value="P:iron ion transport"/>
    <property type="evidence" value="ECO:0007669"/>
    <property type="project" value="UniProtKB-KW"/>
</dbReference>
<feature type="domain" description="TonB-dependent receptor-like beta-barrel" evidence="16">
    <location>
        <begin position="252"/>
        <end position="709"/>
    </location>
</feature>
<dbReference type="AlphaFoldDB" id="A0A0N9UTH9"/>
<feature type="signal peptide" evidence="15">
    <location>
        <begin position="1"/>
        <end position="24"/>
    </location>
</feature>
<dbReference type="Proteomes" id="UP000058074">
    <property type="component" value="Chromosome"/>
</dbReference>
<keyword evidence="5 12" id="KW-0812">Transmembrane</keyword>
<dbReference type="Gene3D" id="2.40.170.20">
    <property type="entry name" value="TonB-dependent receptor, beta-barrel domain"/>
    <property type="match status" value="1"/>
</dbReference>
<evidence type="ECO:0000256" key="6">
    <source>
        <dbReference type="ARBA" id="ARBA00022729"/>
    </source>
</evidence>
<dbReference type="InterPro" id="IPR010917">
    <property type="entry name" value="TonB_rcpt_CS"/>
</dbReference>
<proteinExistence type="inferred from homology"/>
<feature type="chain" id="PRO_5006039040" description="TonB-dependent receptor" evidence="15">
    <location>
        <begin position="25"/>
        <end position="754"/>
    </location>
</feature>
<keyword evidence="3 12" id="KW-1134">Transmembrane beta strand</keyword>
<dbReference type="PROSITE" id="PS52016">
    <property type="entry name" value="TONB_DEPENDENT_REC_3"/>
    <property type="match status" value="1"/>
</dbReference>
<dbReference type="KEGG" id="smag:AN936_01910"/>
<name>A0A0N9UTH9_SPHMC</name>
<reference evidence="18 19" key="1">
    <citation type="journal article" date="2015" name="Genome Announc.">
        <title>Complete Genome Sequence of Polypropylene Glycol- and Polyethylene Glycol-Degrading Sphingopyxis macrogoltabida Strain EY-1.</title>
        <authorList>
            <person name="Ohtsubo Y."/>
            <person name="Nagata Y."/>
            <person name="Numata M."/>
            <person name="Tsuchikane K."/>
            <person name="Hosoyama A."/>
            <person name="Yamazoe A."/>
            <person name="Tsuda M."/>
            <person name="Fujita N."/>
            <person name="Kawai F."/>
        </authorList>
    </citation>
    <scope>NUCLEOTIDE SEQUENCE [LARGE SCALE GENOMIC DNA]</scope>
    <source>
        <strain evidence="18 19">EY-1</strain>
    </source>
</reference>
<dbReference type="InterPro" id="IPR036942">
    <property type="entry name" value="Beta-barrel_TonB_sf"/>
</dbReference>
<evidence type="ECO:0000256" key="1">
    <source>
        <dbReference type="ARBA" id="ARBA00004571"/>
    </source>
</evidence>
<dbReference type="InterPro" id="IPR000531">
    <property type="entry name" value="Beta-barrel_TonB"/>
</dbReference>
<feature type="domain" description="TonB-dependent receptor plug" evidence="17">
    <location>
        <begin position="48"/>
        <end position="159"/>
    </location>
</feature>
<evidence type="ECO:0000256" key="15">
    <source>
        <dbReference type="SAM" id="SignalP"/>
    </source>
</evidence>
<evidence type="ECO:0000256" key="2">
    <source>
        <dbReference type="ARBA" id="ARBA00022448"/>
    </source>
</evidence>
<comment type="similarity">
    <text evidence="12 14">Belongs to the TonB-dependent receptor family.</text>
</comment>
<keyword evidence="8" id="KW-0406">Ion transport</keyword>
<dbReference type="SUPFAM" id="SSF56935">
    <property type="entry name" value="Porins"/>
    <property type="match status" value="1"/>
</dbReference>
<evidence type="ECO:0000256" key="3">
    <source>
        <dbReference type="ARBA" id="ARBA00022452"/>
    </source>
</evidence>
<keyword evidence="11 12" id="KW-0998">Cell outer membrane</keyword>
<evidence type="ECO:0000256" key="7">
    <source>
        <dbReference type="ARBA" id="ARBA00023004"/>
    </source>
</evidence>
<evidence type="ECO:0000256" key="4">
    <source>
        <dbReference type="ARBA" id="ARBA00022496"/>
    </source>
</evidence>
<dbReference type="InterPro" id="IPR039426">
    <property type="entry name" value="TonB-dep_rcpt-like"/>
</dbReference>
<dbReference type="PATRIC" id="fig|33050.5.peg.399"/>
<keyword evidence="6 15" id="KW-0732">Signal</keyword>
<dbReference type="CDD" id="cd01347">
    <property type="entry name" value="ligand_gated_channel"/>
    <property type="match status" value="1"/>
</dbReference>
<evidence type="ECO:0000256" key="12">
    <source>
        <dbReference type="PROSITE-ProRule" id="PRU01360"/>
    </source>
</evidence>
<evidence type="ECO:0000256" key="11">
    <source>
        <dbReference type="ARBA" id="ARBA00023237"/>
    </source>
</evidence>
<evidence type="ECO:0000259" key="17">
    <source>
        <dbReference type="Pfam" id="PF07715"/>
    </source>
</evidence>
<dbReference type="RefSeq" id="WP_054586664.1">
    <property type="nucleotide sequence ID" value="NZ_CP012700.1"/>
</dbReference>
<dbReference type="Pfam" id="PF07715">
    <property type="entry name" value="Plug"/>
    <property type="match status" value="1"/>
</dbReference>
<organism evidence="18 19">
    <name type="scientific">Sphingopyxis macrogoltabida</name>
    <name type="common">Sphingomonas macrogoltabidus</name>
    <dbReference type="NCBI Taxonomy" id="33050"/>
    <lineage>
        <taxon>Bacteria</taxon>
        <taxon>Pseudomonadati</taxon>
        <taxon>Pseudomonadota</taxon>
        <taxon>Alphaproteobacteria</taxon>
        <taxon>Sphingomonadales</taxon>
        <taxon>Sphingomonadaceae</taxon>
        <taxon>Sphingopyxis</taxon>
    </lineage>
</organism>
<evidence type="ECO:0008006" key="20">
    <source>
        <dbReference type="Google" id="ProtNLM"/>
    </source>
</evidence>
<comment type="subcellular location">
    <subcellularLocation>
        <location evidence="1 12">Cell outer membrane</location>
        <topology evidence="1 12">Multi-pass membrane protein</topology>
    </subcellularLocation>
</comment>
<dbReference type="PANTHER" id="PTHR32552">
    <property type="entry name" value="FERRICHROME IRON RECEPTOR-RELATED"/>
    <property type="match status" value="1"/>
</dbReference>
<keyword evidence="9 14" id="KW-0798">TonB box</keyword>
<dbReference type="EMBL" id="CP012700">
    <property type="protein sequence ID" value="ALH79174.1"/>
    <property type="molecule type" value="Genomic_DNA"/>
</dbReference>
<evidence type="ECO:0000313" key="18">
    <source>
        <dbReference type="EMBL" id="ALH79174.1"/>
    </source>
</evidence>
<protein>
    <recommendedName>
        <fullName evidence="20">TonB-dependent receptor</fullName>
    </recommendedName>
</protein>
<keyword evidence="10 12" id="KW-0472">Membrane</keyword>
<accession>A0A0N9UTH9</accession>
<dbReference type="PANTHER" id="PTHR32552:SF81">
    <property type="entry name" value="TONB-DEPENDENT OUTER MEMBRANE RECEPTOR"/>
    <property type="match status" value="1"/>
</dbReference>
<gene>
    <name evidence="18" type="ORF">AN936_01910</name>
</gene>
<evidence type="ECO:0000256" key="10">
    <source>
        <dbReference type="ARBA" id="ARBA00023136"/>
    </source>
</evidence>
<keyword evidence="4" id="KW-0410">Iron transport</keyword>
<evidence type="ECO:0000313" key="19">
    <source>
        <dbReference type="Proteomes" id="UP000058074"/>
    </source>
</evidence>
<sequence length="754" mass="79788">MTKAQFFAIASSMTAIVAATPASAQDSGPAGSDNEIVVTANKREENLFDVPSSVSAVSDQFIDRIRANNLSDIGAYVPGLNVQPSGGDSNRLVVRGLSTGSQDLSPTVGVYVDDAPFGASTGLALGAVFSPDLDPSDLARVEVLRGPQGTLYGANTLGGLVKFVTKAPDLSNFSGHASIDLSTTRQHGADDPFRTVLRGGVNLPIVQDVAALRVSGFYDTTNGTLTDVRTGRDSLGGNSRKGVRAKLIIEPTDNLSITLSGAYARNDSPRTLSLTANAQTLEPTYGDYADYAYSDSYSRSRYYVLQGNIRYEFANGISLSSTTSYSDFKVDLQSDLTTVFQPAFRASPSTTALAPFLQFSGPVRPVVKRTTQELRLASPSSGSFEWLVGFFYDDQDSNYLSGINSTFNFGATPPPALAPIVGLLADYQTVTTINHYREYSGFANAKLSITPTIDLGAGVRYSHNKQAYTSARTGFLVLVGALPASGGGTSSDDVWTASFDASWHFAADSMLYARAARGYRPGGPTATGTSFDPDTTWNYEAGVKSSMMDGKLRTSLAGFFVDWDNIQVNFFNGTNTVIGNAGSARSMGAEFEGSYSPVDGLTLGANLTYTDTKITSLLAGQTTGAALGDELPYVSKWAGALRADYYFPVAGTAGGNLGASLRYRSAFDGSFPGDTGSTFYRLPETAFVDVRAGIELNEGFSVNLQVLNVTDSRKLTSASRVLGTSEANADLFGQPASVAYAPGRTFTISLTGKF</sequence>
<evidence type="ECO:0000256" key="5">
    <source>
        <dbReference type="ARBA" id="ARBA00022692"/>
    </source>
</evidence>
<evidence type="ECO:0000256" key="9">
    <source>
        <dbReference type="ARBA" id="ARBA00023077"/>
    </source>
</evidence>
<dbReference type="InterPro" id="IPR012910">
    <property type="entry name" value="Plug_dom"/>
</dbReference>
<dbReference type="OrthoDB" id="9760333at2"/>
<keyword evidence="7" id="KW-0408">Iron</keyword>
<dbReference type="Pfam" id="PF00593">
    <property type="entry name" value="TonB_dep_Rec_b-barrel"/>
    <property type="match status" value="1"/>
</dbReference>
<dbReference type="GO" id="GO:0009279">
    <property type="term" value="C:cell outer membrane"/>
    <property type="evidence" value="ECO:0007669"/>
    <property type="project" value="UniProtKB-SubCell"/>
</dbReference>
<feature type="short sequence motif" description="TonB C-terminal box" evidence="13">
    <location>
        <begin position="737"/>
        <end position="754"/>
    </location>
</feature>
<evidence type="ECO:0000256" key="14">
    <source>
        <dbReference type="RuleBase" id="RU003357"/>
    </source>
</evidence>
<keyword evidence="2 12" id="KW-0813">Transport</keyword>